<keyword evidence="6 7" id="KW-0472">Membrane</keyword>
<feature type="transmembrane region" description="Helical" evidence="7">
    <location>
        <begin position="72"/>
        <end position="93"/>
    </location>
</feature>
<evidence type="ECO:0000256" key="6">
    <source>
        <dbReference type="ARBA" id="ARBA00023136"/>
    </source>
</evidence>
<dbReference type="Gene3D" id="1.10.3720.10">
    <property type="entry name" value="MetI-like"/>
    <property type="match status" value="1"/>
</dbReference>
<comment type="subcellular location">
    <subcellularLocation>
        <location evidence="1 7">Cell membrane</location>
        <topology evidence="1 7">Multi-pass membrane protein</topology>
    </subcellularLocation>
</comment>
<evidence type="ECO:0000259" key="8">
    <source>
        <dbReference type="PROSITE" id="PS50928"/>
    </source>
</evidence>
<protein>
    <submittedName>
        <fullName evidence="9">Sugar ABC transporter permease</fullName>
    </submittedName>
</protein>
<dbReference type="Pfam" id="PF00528">
    <property type="entry name" value="BPD_transp_1"/>
    <property type="match status" value="1"/>
</dbReference>
<sequence>MSLNTRNTLVGMTFILPNFIGFFCFVLIPVAFSFVLSFMEWDGFTEMKFVGIENFLDIFDDRVFRAALVQTVTFSIFTVAFSMVLALALAILLNNKLKGVNFFRAAIFFPYVASIVAVAAVFKAMFMKDGGPINEFLGLFLPDSMLPGWLASTDWALAACIIVQVWKNMGYFMIIYLAALQDIPYSLYEAASIDGATKWQQFKSITLPMLTPSHFYVLMMLVINSFKTFDLIFTLTEGGPGTSTTMLSQYIYNESFISWNYGGASAAAMVLFLIVAAVTLLQFRVERKFNDFM</sequence>
<name>A0A9D2JNS0_9FIRM</name>
<keyword evidence="5 7" id="KW-1133">Transmembrane helix</keyword>
<comment type="similarity">
    <text evidence="7">Belongs to the binding-protein-dependent transport system permease family.</text>
</comment>
<keyword evidence="2 7" id="KW-0813">Transport</keyword>
<evidence type="ECO:0000256" key="2">
    <source>
        <dbReference type="ARBA" id="ARBA00022448"/>
    </source>
</evidence>
<evidence type="ECO:0000256" key="7">
    <source>
        <dbReference type="RuleBase" id="RU363032"/>
    </source>
</evidence>
<keyword evidence="4 7" id="KW-0812">Transmembrane</keyword>
<accession>A0A9D2JNS0</accession>
<feature type="transmembrane region" description="Helical" evidence="7">
    <location>
        <begin position="215"/>
        <end position="236"/>
    </location>
</feature>
<reference evidence="9" key="2">
    <citation type="submission" date="2021-04" db="EMBL/GenBank/DDBJ databases">
        <authorList>
            <person name="Gilroy R."/>
        </authorList>
    </citation>
    <scope>NUCLEOTIDE SEQUENCE</scope>
    <source>
        <strain evidence="9">CHK188-11489</strain>
    </source>
</reference>
<feature type="transmembrane region" description="Helical" evidence="7">
    <location>
        <begin position="256"/>
        <end position="283"/>
    </location>
</feature>
<organism evidence="9 10">
    <name type="scientific">Candidatus Gemmiger avistercoris</name>
    <dbReference type="NCBI Taxonomy" id="2838606"/>
    <lineage>
        <taxon>Bacteria</taxon>
        <taxon>Bacillati</taxon>
        <taxon>Bacillota</taxon>
        <taxon>Clostridia</taxon>
        <taxon>Eubacteriales</taxon>
        <taxon>Gemmiger</taxon>
    </lineage>
</organism>
<dbReference type="Proteomes" id="UP000824105">
    <property type="component" value="Unassembled WGS sequence"/>
</dbReference>
<dbReference type="EMBL" id="DXBF01000007">
    <property type="protein sequence ID" value="HIZ61283.1"/>
    <property type="molecule type" value="Genomic_DNA"/>
</dbReference>
<dbReference type="PANTHER" id="PTHR30193:SF37">
    <property type="entry name" value="INNER MEMBRANE ABC TRANSPORTER PERMEASE PROTEIN YCJO"/>
    <property type="match status" value="1"/>
</dbReference>
<feature type="transmembrane region" description="Helical" evidence="7">
    <location>
        <begin position="146"/>
        <end position="166"/>
    </location>
</feature>
<proteinExistence type="inferred from homology"/>
<evidence type="ECO:0000256" key="1">
    <source>
        <dbReference type="ARBA" id="ARBA00004651"/>
    </source>
</evidence>
<dbReference type="PROSITE" id="PS50928">
    <property type="entry name" value="ABC_TM1"/>
    <property type="match status" value="1"/>
</dbReference>
<dbReference type="InterPro" id="IPR035906">
    <property type="entry name" value="MetI-like_sf"/>
</dbReference>
<dbReference type="AlphaFoldDB" id="A0A9D2JNS0"/>
<reference evidence="9" key="1">
    <citation type="journal article" date="2021" name="PeerJ">
        <title>Extensive microbial diversity within the chicken gut microbiome revealed by metagenomics and culture.</title>
        <authorList>
            <person name="Gilroy R."/>
            <person name="Ravi A."/>
            <person name="Getino M."/>
            <person name="Pursley I."/>
            <person name="Horton D.L."/>
            <person name="Alikhan N.F."/>
            <person name="Baker D."/>
            <person name="Gharbi K."/>
            <person name="Hall N."/>
            <person name="Watson M."/>
            <person name="Adriaenssens E.M."/>
            <person name="Foster-Nyarko E."/>
            <person name="Jarju S."/>
            <person name="Secka A."/>
            <person name="Antonio M."/>
            <person name="Oren A."/>
            <person name="Chaudhuri R.R."/>
            <person name="La Ragione R."/>
            <person name="Hildebrand F."/>
            <person name="Pallen M.J."/>
        </authorList>
    </citation>
    <scope>NUCLEOTIDE SEQUENCE</scope>
    <source>
        <strain evidence="9">CHK188-11489</strain>
    </source>
</reference>
<feature type="transmembrane region" description="Helical" evidence="7">
    <location>
        <begin position="105"/>
        <end position="126"/>
    </location>
</feature>
<feature type="transmembrane region" description="Helical" evidence="7">
    <location>
        <begin position="12"/>
        <end position="39"/>
    </location>
</feature>
<dbReference type="GO" id="GO:0005886">
    <property type="term" value="C:plasma membrane"/>
    <property type="evidence" value="ECO:0007669"/>
    <property type="project" value="UniProtKB-SubCell"/>
</dbReference>
<gene>
    <name evidence="9" type="ORF">H9724_00710</name>
</gene>
<evidence type="ECO:0000313" key="10">
    <source>
        <dbReference type="Proteomes" id="UP000824105"/>
    </source>
</evidence>
<comment type="caution">
    <text evidence="9">The sequence shown here is derived from an EMBL/GenBank/DDBJ whole genome shotgun (WGS) entry which is preliminary data.</text>
</comment>
<dbReference type="PANTHER" id="PTHR30193">
    <property type="entry name" value="ABC TRANSPORTER PERMEASE PROTEIN"/>
    <property type="match status" value="1"/>
</dbReference>
<dbReference type="SUPFAM" id="SSF161098">
    <property type="entry name" value="MetI-like"/>
    <property type="match status" value="1"/>
</dbReference>
<dbReference type="GO" id="GO:0055085">
    <property type="term" value="P:transmembrane transport"/>
    <property type="evidence" value="ECO:0007669"/>
    <property type="project" value="InterPro"/>
</dbReference>
<dbReference type="InterPro" id="IPR000515">
    <property type="entry name" value="MetI-like"/>
</dbReference>
<dbReference type="InterPro" id="IPR051393">
    <property type="entry name" value="ABC_transporter_permease"/>
</dbReference>
<feature type="domain" description="ABC transmembrane type-1" evidence="8">
    <location>
        <begin position="68"/>
        <end position="282"/>
    </location>
</feature>
<keyword evidence="3" id="KW-1003">Cell membrane</keyword>
<evidence type="ECO:0000256" key="4">
    <source>
        <dbReference type="ARBA" id="ARBA00022692"/>
    </source>
</evidence>
<evidence type="ECO:0000256" key="3">
    <source>
        <dbReference type="ARBA" id="ARBA00022475"/>
    </source>
</evidence>
<evidence type="ECO:0000256" key="5">
    <source>
        <dbReference type="ARBA" id="ARBA00022989"/>
    </source>
</evidence>
<dbReference type="CDD" id="cd06261">
    <property type="entry name" value="TM_PBP2"/>
    <property type="match status" value="1"/>
</dbReference>
<evidence type="ECO:0000313" key="9">
    <source>
        <dbReference type="EMBL" id="HIZ61283.1"/>
    </source>
</evidence>